<gene>
    <name evidence="8" type="ORF">FRUB_10409</name>
</gene>
<dbReference type="Gene3D" id="3.40.720.10">
    <property type="entry name" value="Alkaline Phosphatase, subunit A"/>
    <property type="match status" value="1"/>
</dbReference>
<keyword evidence="6" id="KW-0732">Signal</keyword>
<evidence type="ECO:0000256" key="1">
    <source>
        <dbReference type="ARBA" id="ARBA00008779"/>
    </source>
</evidence>
<keyword evidence="4" id="KW-0106">Calcium</keyword>
<keyword evidence="2" id="KW-0479">Metal-binding</keyword>
<evidence type="ECO:0000313" key="9">
    <source>
        <dbReference type="Proteomes" id="UP000214646"/>
    </source>
</evidence>
<keyword evidence="3" id="KW-0378">Hydrolase</keyword>
<proteinExistence type="inferred from homology"/>
<evidence type="ECO:0000256" key="3">
    <source>
        <dbReference type="ARBA" id="ARBA00022801"/>
    </source>
</evidence>
<dbReference type="AlphaFoldDB" id="A0A225D7B0"/>
<comment type="caution">
    <text evidence="8">The sequence shown here is derived from an EMBL/GenBank/DDBJ whole genome shotgun (WGS) entry which is preliminary data.</text>
</comment>
<dbReference type="Pfam" id="PF00884">
    <property type="entry name" value="Sulfatase"/>
    <property type="match status" value="1"/>
</dbReference>
<evidence type="ECO:0000259" key="7">
    <source>
        <dbReference type="Pfam" id="PF00884"/>
    </source>
</evidence>
<dbReference type="SUPFAM" id="SSF53649">
    <property type="entry name" value="Alkaline phosphatase-like"/>
    <property type="match status" value="1"/>
</dbReference>
<feature type="chain" id="PRO_5012443271" evidence="6">
    <location>
        <begin position="21"/>
        <end position="327"/>
    </location>
</feature>
<dbReference type="InterPro" id="IPR017850">
    <property type="entry name" value="Alkaline_phosphatase_core_sf"/>
</dbReference>
<dbReference type="GO" id="GO:0046872">
    <property type="term" value="F:metal ion binding"/>
    <property type="evidence" value="ECO:0007669"/>
    <property type="project" value="UniProtKB-KW"/>
</dbReference>
<accession>A0A225D7B0</accession>
<evidence type="ECO:0000256" key="6">
    <source>
        <dbReference type="SAM" id="SignalP"/>
    </source>
</evidence>
<sequence length="327" mass="35416">MSYRILAVVALSLIASLAPAAETKPNVVVIFIDDLGYADIGPFGATKQKTPNLDRMAAEGMKLTSFYAAPVCSVSRAQLMTGCYGARVSVPGVYSPAGAQGLNPKEVTVAERLKDLGYATQCVGKWHLGDQPEFLPTKQGFDHYLGIPYSNDMQRKSKTSGTRVVPLVRDDKVAELLTDEQQSRIVERYTAEAVGFIRANKDRPFFLYLPHTAVHTPIHAGEKFRGKSNNGRFGDWVEEIDWSVGQVLDALRELKLSERTLVVFTSDNGPWLIKGADGGSAKPLRGGKGSTWEGASASLRSPGGRGKSPRRVSPMSSPGPSICCQRS</sequence>
<dbReference type="GO" id="GO:0004065">
    <property type="term" value="F:arylsulfatase activity"/>
    <property type="evidence" value="ECO:0007669"/>
    <property type="project" value="TreeGrafter"/>
</dbReference>
<feature type="domain" description="Sulfatase N-terminal" evidence="7">
    <location>
        <begin position="25"/>
        <end position="294"/>
    </location>
</feature>
<dbReference type="EMBL" id="NIDE01000020">
    <property type="protein sequence ID" value="OWK34438.1"/>
    <property type="molecule type" value="Genomic_DNA"/>
</dbReference>
<dbReference type="InterPro" id="IPR050738">
    <property type="entry name" value="Sulfatase"/>
</dbReference>
<evidence type="ECO:0000313" key="8">
    <source>
        <dbReference type="EMBL" id="OWK34438.1"/>
    </source>
</evidence>
<protein>
    <submittedName>
        <fullName evidence="8">Arylsulfatase</fullName>
    </submittedName>
</protein>
<evidence type="ECO:0000256" key="4">
    <source>
        <dbReference type="ARBA" id="ARBA00022837"/>
    </source>
</evidence>
<dbReference type="PROSITE" id="PS00149">
    <property type="entry name" value="SULFATASE_2"/>
    <property type="match status" value="1"/>
</dbReference>
<dbReference type="InterPro" id="IPR024607">
    <property type="entry name" value="Sulfatase_CS"/>
</dbReference>
<organism evidence="8 9">
    <name type="scientific">Fimbriiglobus ruber</name>
    <dbReference type="NCBI Taxonomy" id="1908690"/>
    <lineage>
        <taxon>Bacteria</taxon>
        <taxon>Pseudomonadati</taxon>
        <taxon>Planctomycetota</taxon>
        <taxon>Planctomycetia</taxon>
        <taxon>Gemmatales</taxon>
        <taxon>Gemmataceae</taxon>
        <taxon>Fimbriiglobus</taxon>
    </lineage>
</organism>
<feature type="region of interest" description="Disordered" evidence="5">
    <location>
        <begin position="275"/>
        <end position="327"/>
    </location>
</feature>
<name>A0A225D7B0_9BACT</name>
<dbReference type="Proteomes" id="UP000214646">
    <property type="component" value="Unassembled WGS sequence"/>
</dbReference>
<reference evidence="9" key="1">
    <citation type="submission" date="2017-06" db="EMBL/GenBank/DDBJ databases">
        <title>Genome analysis of Fimbriiglobus ruber SP5, the first member of the order Planctomycetales with confirmed chitinolytic capability.</title>
        <authorList>
            <person name="Ravin N.V."/>
            <person name="Rakitin A.L."/>
            <person name="Ivanova A.A."/>
            <person name="Beletsky A.V."/>
            <person name="Kulichevskaya I.S."/>
            <person name="Mardanov A.V."/>
            <person name="Dedysh S.N."/>
        </authorList>
    </citation>
    <scope>NUCLEOTIDE SEQUENCE [LARGE SCALE GENOMIC DNA]</scope>
    <source>
        <strain evidence="9">SP5</strain>
    </source>
</reference>
<evidence type="ECO:0000256" key="2">
    <source>
        <dbReference type="ARBA" id="ARBA00022723"/>
    </source>
</evidence>
<evidence type="ECO:0000256" key="5">
    <source>
        <dbReference type="SAM" id="MobiDB-lite"/>
    </source>
</evidence>
<feature type="signal peptide" evidence="6">
    <location>
        <begin position="1"/>
        <end position="20"/>
    </location>
</feature>
<dbReference type="PANTHER" id="PTHR42693">
    <property type="entry name" value="ARYLSULFATASE FAMILY MEMBER"/>
    <property type="match status" value="1"/>
</dbReference>
<dbReference type="RefSeq" id="WP_202974205.1">
    <property type="nucleotide sequence ID" value="NZ_NIDE01000020.1"/>
</dbReference>
<comment type="similarity">
    <text evidence="1">Belongs to the sulfatase family.</text>
</comment>
<dbReference type="InterPro" id="IPR000917">
    <property type="entry name" value="Sulfatase_N"/>
</dbReference>
<dbReference type="PANTHER" id="PTHR42693:SF53">
    <property type="entry name" value="ENDO-4-O-SULFATASE"/>
    <property type="match status" value="1"/>
</dbReference>
<keyword evidence="9" id="KW-1185">Reference proteome</keyword>